<dbReference type="EMBL" id="JAABOJ010000039">
    <property type="protein sequence ID" value="KAF3275264.1"/>
    <property type="molecule type" value="Genomic_DNA"/>
</dbReference>
<feature type="repeat" description="ANK" evidence="2">
    <location>
        <begin position="1268"/>
        <end position="1300"/>
    </location>
</feature>
<feature type="region of interest" description="Disordered" evidence="4">
    <location>
        <begin position="751"/>
        <end position="775"/>
    </location>
</feature>
<dbReference type="InterPro" id="IPR002110">
    <property type="entry name" value="Ankyrin_rpt"/>
</dbReference>
<keyword evidence="1" id="KW-0677">Repeat</keyword>
<evidence type="ECO:0000259" key="5">
    <source>
        <dbReference type="PROSITE" id="PS50188"/>
    </source>
</evidence>
<evidence type="ECO:0000256" key="4">
    <source>
        <dbReference type="SAM" id="MobiDB-lite"/>
    </source>
</evidence>
<reference evidence="6 7" key="1">
    <citation type="submission" date="2020-01" db="EMBL/GenBank/DDBJ databases">
        <authorList>
            <person name="Palmer J.M."/>
        </authorList>
    </citation>
    <scope>NUCLEOTIDE SEQUENCE [LARGE SCALE GENOMIC DNA]</scope>
    <source>
        <strain evidence="6 7">TWF970</strain>
    </source>
</reference>
<dbReference type="InterPro" id="IPR044736">
    <property type="entry name" value="Gid1/RanBPM/SPLA_SPRY"/>
</dbReference>
<dbReference type="PROSITE" id="PS50088">
    <property type="entry name" value="ANK_REPEAT"/>
    <property type="match status" value="1"/>
</dbReference>
<comment type="caution">
    <text evidence="6">The sequence shown here is derived from an EMBL/GenBank/DDBJ whole genome shotgun (WGS) entry which is preliminary data.</text>
</comment>
<dbReference type="SMART" id="SM00449">
    <property type="entry name" value="SPRY"/>
    <property type="match status" value="1"/>
</dbReference>
<evidence type="ECO:0000256" key="1">
    <source>
        <dbReference type="ARBA" id="ARBA00022737"/>
    </source>
</evidence>
<dbReference type="PANTHER" id="PTHR10039:SF15">
    <property type="entry name" value="NACHT DOMAIN-CONTAINING PROTEIN"/>
    <property type="match status" value="1"/>
</dbReference>
<dbReference type="InterPro" id="IPR056884">
    <property type="entry name" value="NPHP3-like_N"/>
</dbReference>
<protein>
    <recommendedName>
        <fullName evidence="5">B30.2/SPRY domain-containing protein</fullName>
    </recommendedName>
</protein>
<dbReference type="Gene3D" id="2.60.120.920">
    <property type="match status" value="1"/>
</dbReference>
<gene>
    <name evidence="6" type="ORF">TWF970_006985</name>
</gene>
<dbReference type="SMART" id="SM00248">
    <property type="entry name" value="ANK"/>
    <property type="match status" value="5"/>
</dbReference>
<evidence type="ECO:0000256" key="2">
    <source>
        <dbReference type="PROSITE-ProRule" id="PRU00023"/>
    </source>
</evidence>
<dbReference type="CDD" id="cd12885">
    <property type="entry name" value="SPRY_RanBP_like"/>
    <property type="match status" value="1"/>
</dbReference>
<accession>A0A7C8VKX4</accession>
<dbReference type="PROSITE" id="PS50188">
    <property type="entry name" value="B302_SPRY"/>
    <property type="match status" value="1"/>
</dbReference>
<organism evidence="6 7">
    <name type="scientific">Orbilia oligospora</name>
    <name type="common">Nematode-trapping fungus</name>
    <name type="synonym">Arthrobotrys oligospora</name>
    <dbReference type="NCBI Taxonomy" id="2813651"/>
    <lineage>
        <taxon>Eukaryota</taxon>
        <taxon>Fungi</taxon>
        <taxon>Dikarya</taxon>
        <taxon>Ascomycota</taxon>
        <taxon>Pezizomycotina</taxon>
        <taxon>Orbiliomycetes</taxon>
        <taxon>Orbiliales</taxon>
        <taxon>Orbiliaceae</taxon>
        <taxon>Orbilia</taxon>
    </lineage>
</organism>
<dbReference type="SUPFAM" id="SSF48403">
    <property type="entry name" value="Ankyrin repeat"/>
    <property type="match status" value="1"/>
</dbReference>
<keyword evidence="2" id="KW-0040">ANK repeat</keyword>
<name>A0A7C8VKX4_ORBOL</name>
<feature type="domain" description="B30.2/SPRY" evidence="5">
    <location>
        <begin position="1462"/>
        <end position="1659"/>
    </location>
</feature>
<evidence type="ECO:0000256" key="3">
    <source>
        <dbReference type="SAM" id="Coils"/>
    </source>
</evidence>
<dbReference type="InterPro" id="IPR013320">
    <property type="entry name" value="ConA-like_dom_sf"/>
</dbReference>
<sequence length="1682" mass="191027">MATVTTDPALTRRPTMVRTGTFTIVRTGTFTIAHAANKGQDSRCWLAAKTRFRERVKDYDNPPKPEQLENFLFSNSNVKNAISECEELKSKADKRYKGKVRKLLEVLSFIKDTGDAVLTCAPETVSIAWGVISSLISIGVKDMESCDQISEASTNIVTIILNCRLYENRQRNSKDAESIELTNRITEAIEELITVILEFCWFASRKFGGENKHKRFGDILGLKSATAIEKYEDIVSKYKGLREMKAQSSELAERLKQENEESLKALIFPNLDEIKGKLEFIHTDVSAIRYQVGDISQEFNKLNDSEKNRILEQRTNEKFEKLYKDLKPSDAHLRQFGLTLEPLLQRLQTARLSQWLFDNEHYRSWVRGNQKFFYLKGQAGFGKSVTMALAIDQLLHNTSRSPLSNFKMRHPRLHSAVYDDTAISPLDKDCPVIFFFFKRGDDGTQLAESAISCLLAQLFHFYSGNNREEKEILMKALEARHPIKGKAELRFKGDELEPQGKEFPITPNINKLKGMVEAMGRTVYIVIDGIDECTDYESSGLVSELVRLGRPKEVCVKLLFSSREGLDVEKFFAKGKAVTEDNKTANPNGILCQIHDDATILTVDRSTNEVDMRVYLKDSLTELLGLYPTHHQYFNTAFSPIVEKKKTSLNSKQSKEIQSMVETIQKKAEGMFTYSAMVIASLRQPSPLSIKRRIKELPDQMDNLYTKHLESLTMPQKELVLLALKRIAFAPQAMNTLEIVDQFKKRYLDSEESTDPSDSFAADSDDEITPVNAGTNPKAEVLSSFEVMERDMRKPEVIYTIRHLEAAGREFFKFSNEKRTIGVIHKSVLDWVEGETSKSQKIFSRQISIAEVFGLDEYGQMKITVPSMYQLPDPTILDLEMDLKIFNRKSLINSITGSLIGPHLAPENFPSKKEAYLDILIYTLEVLASKEFQDRYIPTDYPVENPNSSENPYCRRYSAPLDTAKRERLAATLGTPGHYRGELTHLTFYMRNISELWVYNERKGPKWTKLFLLLRKLSHPRVFIKWSTELLLLNKTIDDLEDPKGLHQLITPGVLAAQLRWGLYLDFLVGDAEFNYDLDFDLRHPSRFGFTILHIPDILLLPESFELIMKKISMRPGGYLYNLEDEDRNTPFLICLLMVRKWHRDGTKQLCLIRTMMAILNYDLEPDLRLNRACNRRFRREFIPGFPQYTNPPLTAALLQTFNLPLISCVLKKYAGEPMFLDLNFPDPWGNNILPFALQMNFPTHELRIEILRLLLEFDIDPNARTWEGVTALEVVTRNLDEDSVKLLLDYGADAYRINTDGITIFMAGVDANRSAGPSEQNEFEEKVISILKLLKHHGADITIQRRGYGGTAIMQALRKGYLLVADAILQMHKSETEPGDCAYLMKQNLDGETLLHTAANYGRFTALAQARFVIDNINDNLVLQFLGKKNVSSQTALDISLQDTGTSHGRLLLEIVEAGAGAAEFEEDEEGWDMFDWAYAYGQDLAILKSSQSMDYENGLQIKFFEQSCSNENPRVYKIFSFITKYPVSPYANLFYYEITIVQIGQGFYLGFTTDCPSLHDEVGIDVCSKASFGLSSNSGCASVSGKGEASASSGNAEIKIGTGDIVGCGYDQESHEIFWTLNGKYLGIYVAGVRLRLWPMISGADLDIDTNFGAKEFVWKGERELSKDEDSDADEVELSN</sequence>
<dbReference type="InterPro" id="IPR036770">
    <property type="entry name" value="Ankyrin_rpt-contain_sf"/>
</dbReference>
<evidence type="ECO:0000313" key="6">
    <source>
        <dbReference type="EMBL" id="KAF3275264.1"/>
    </source>
</evidence>
<dbReference type="InterPro" id="IPR003877">
    <property type="entry name" value="SPRY_dom"/>
</dbReference>
<feature type="coiled-coil region" evidence="3">
    <location>
        <begin position="238"/>
        <end position="265"/>
    </location>
</feature>
<keyword evidence="3" id="KW-0175">Coiled coil</keyword>
<dbReference type="Gene3D" id="3.40.50.300">
    <property type="entry name" value="P-loop containing nucleotide triphosphate hydrolases"/>
    <property type="match status" value="1"/>
</dbReference>
<dbReference type="InterPro" id="IPR001870">
    <property type="entry name" value="B30.2/SPRY"/>
</dbReference>
<dbReference type="OrthoDB" id="1577640at2759"/>
<evidence type="ECO:0000313" key="7">
    <source>
        <dbReference type="Proteomes" id="UP000474640"/>
    </source>
</evidence>
<dbReference type="Gene3D" id="1.25.40.20">
    <property type="entry name" value="Ankyrin repeat-containing domain"/>
    <property type="match status" value="2"/>
</dbReference>
<dbReference type="Pfam" id="PF00622">
    <property type="entry name" value="SPRY"/>
    <property type="match status" value="1"/>
</dbReference>
<dbReference type="InterPro" id="IPR043136">
    <property type="entry name" value="B30.2/SPRY_sf"/>
</dbReference>
<dbReference type="Pfam" id="PF24883">
    <property type="entry name" value="NPHP3_N"/>
    <property type="match status" value="1"/>
</dbReference>
<dbReference type="Proteomes" id="UP000474640">
    <property type="component" value="Unassembled WGS sequence"/>
</dbReference>
<dbReference type="SUPFAM" id="SSF49899">
    <property type="entry name" value="Concanavalin A-like lectins/glucanases"/>
    <property type="match status" value="1"/>
</dbReference>
<dbReference type="InterPro" id="IPR027417">
    <property type="entry name" value="P-loop_NTPase"/>
</dbReference>
<proteinExistence type="predicted"/>
<dbReference type="PANTHER" id="PTHR10039">
    <property type="entry name" value="AMELOGENIN"/>
    <property type="match status" value="1"/>
</dbReference>